<dbReference type="EMBL" id="VEVO01000010">
    <property type="protein sequence ID" value="KAF0036677.1"/>
    <property type="molecule type" value="Genomic_DNA"/>
</dbReference>
<organism evidence="2 3">
    <name type="scientific">Scophthalmus maximus</name>
    <name type="common">Turbot</name>
    <name type="synonym">Psetta maxima</name>
    <dbReference type="NCBI Taxonomy" id="52904"/>
    <lineage>
        <taxon>Eukaryota</taxon>
        <taxon>Metazoa</taxon>
        <taxon>Chordata</taxon>
        <taxon>Craniata</taxon>
        <taxon>Vertebrata</taxon>
        <taxon>Euteleostomi</taxon>
        <taxon>Actinopterygii</taxon>
        <taxon>Neopterygii</taxon>
        <taxon>Teleostei</taxon>
        <taxon>Neoteleostei</taxon>
        <taxon>Acanthomorphata</taxon>
        <taxon>Carangaria</taxon>
        <taxon>Pleuronectiformes</taxon>
        <taxon>Pleuronectoidei</taxon>
        <taxon>Scophthalmidae</taxon>
        <taxon>Scophthalmus</taxon>
    </lineage>
</organism>
<dbReference type="Proteomes" id="UP000438429">
    <property type="component" value="Unassembled WGS sequence"/>
</dbReference>
<dbReference type="AlphaFoldDB" id="A0A6A4STB7"/>
<comment type="caution">
    <text evidence="2">The sequence shown here is derived from an EMBL/GenBank/DDBJ whole genome shotgun (WGS) entry which is preliminary data.</text>
</comment>
<accession>A0A6A4STB7</accession>
<reference evidence="2 3" key="1">
    <citation type="submission" date="2019-06" db="EMBL/GenBank/DDBJ databases">
        <title>Draft genomes of female and male turbot (Scophthalmus maximus).</title>
        <authorList>
            <person name="Xu H."/>
            <person name="Xu X.-W."/>
            <person name="Shao C."/>
            <person name="Chen S."/>
        </authorList>
    </citation>
    <scope>NUCLEOTIDE SEQUENCE [LARGE SCALE GENOMIC DNA]</scope>
    <source>
        <strain evidence="2">Ysfricsl-2016a</strain>
        <tissue evidence="2">Blood</tissue>
    </source>
</reference>
<feature type="region of interest" description="Disordered" evidence="1">
    <location>
        <begin position="1"/>
        <end position="26"/>
    </location>
</feature>
<protein>
    <submittedName>
        <fullName evidence="2">Uncharacterized protein</fullName>
    </submittedName>
</protein>
<evidence type="ECO:0000256" key="1">
    <source>
        <dbReference type="SAM" id="MobiDB-lite"/>
    </source>
</evidence>
<evidence type="ECO:0000313" key="2">
    <source>
        <dbReference type="EMBL" id="KAF0036677.1"/>
    </source>
</evidence>
<proteinExistence type="predicted"/>
<name>A0A6A4STB7_SCOMX</name>
<evidence type="ECO:0000313" key="3">
    <source>
        <dbReference type="Proteomes" id="UP000438429"/>
    </source>
</evidence>
<sequence length="137" mass="15146">MAERLAVTSSLIGGDPGSGTGSEVTEDRRREMLACDWFMSGSLTQTEPAVKRKVGDEHRQFVEYLMRPSLTQTLPPAAPRRSLPTATSQQKRAVLTNAVVVLLVSQPDRSQVSDGVLYQTELHLAFNRWAQHTYTCG</sequence>
<gene>
    <name evidence="2" type="ORF">F2P81_011989</name>
</gene>